<evidence type="ECO:0000313" key="4">
    <source>
        <dbReference type="Proteomes" id="UP001168380"/>
    </source>
</evidence>
<keyword evidence="1" id="KW-0732">Signal</keyword>
<dbReference type="InterPro" id="IPR024266">
    <property type="entry name" value="DUF3806"/>
</dbReference>
<feature type="domain" description="DUF3806" evidence="2">
    <location>
        <begin position="66"/>
        <end position="151"/>
    </location>
</feature>
<dbReference type="Proteomes" id="UP001168380">
    <property type="component" value="Unassembled WGS sequence"/>
</dbReference>
<keyword evidence="4" id="KW-1185">Reference proteome</keyword>
<evidence type="ECO:0000313" key="3">
    <source>
        <dbReference type="EMBL" id="MDO3382191.1"/>
    </source>
</evidence>
<reference evidence="3" key="1">
    <citation type="submission" date="2023-07" db="EMBL/GenBank/DDBJ databases">
        <title>Gilvimarinus algae sp. nov., isolated from the surface of Kelp.</title>
        <authorList>
            <person name="Sun Y.Y."/>
            <person name="Gong Y."/>
            <person name="Du Z.J."/>
        </authorList>
    </citation>
    <scope>NUCLEOTIDE SEQUENCE</scope>
    <source>
        <strain evidence="3">SDUM040014</strain>
    </source>
</reference>
<dbReference type="Pfam" id="PF12713">
    <property type="entry name" value="DUF3806"/>
    <property type="match status" value="1"/>
</dbReference>
<organism evidence="3 4">
    <name type="scientific">Gilvimarinus algae</name>
    <dbReference type="NCBI Taxonomy" id="3058037"/>
    <lineage>
        <taxon>Bacteria</taxon>
        <taxon>Pseudomonadati</taxon>
        <taxon>Pseudomonadota</taxon>
        <taxon>Gammaproteobacteria</taxon>
        <taxon>Cellvibrionales</taxon>
        <taxon>Cellvibrionaceae</taxon>
        <taxon>Gilvimarinus</taxon>
    </lineage>
</organism>
<sequence>MNATFKALIALLVFCSASTLAQEPSATVTITDLSWTDESFLSNQRARVDRLTKEQLGTPLRGDKTDLSTLQRIVDRELIGASDTLALQALGVVLGDAMIVAEPELEWKVYEDKLGRSRALCAASVNECLFPVTMLSRRMAAGLKPDVKKVYVEALELIAESLPELPYGGERQYTPY</sequence>
<gene>
    <name evidence="3" type="ORF">QWI16_08385</name>
</gene>
<name>A0ABT8TE48_9GAMM</name>
<dbReference type="Gene3D" id="1.20.120.1090">
    <property type="match status" value="1"/>
</dbReference>
<feature type="chain" id="PRO_5046823850" evidence="1">
    <location>
        <begin position="22"/>
        <end position="176"/>
    </location>
</feature>
<feature type="signal peptide" evidence="1">
    <location>
        <begin position="1"/>
        <end position="21"/>
    </location>
</feature>
<protein>
    <submittedName>
        <fullName evidence="3">DUF3806 domain-containing protein</fullName>
    </submittedName>
</protein>
<comment type="caution">
    <text evidence="3">The sequence shown here is derived from an EMBL/GenBank/DDBJ whole genome shotgun (WGS) entry which is preliminary data.</text>
</comment>
<evidence type="ECO:0000259" key="2">
    <source>
        <dbReference type="Pfam" id="PF12713"/>
    </source>
</evidence>
<dbReference type="RefSeq" id="WP_302712351.1">
    <property type="nucleotide sequence ID" value="NZ_JAULRT010000052.1"/>
</dbReference>
<dbReference type="EMBL" id="JAULRT010000052">
    <property type="protein sequence ID" value="MDO3382191.1"/>
    <property type="molecule type" value="Genomic_DNA"/>
</dbReference>
<accession>A0ABT8TE48</accession>
<proteinExistence type="predicted"/>
<evidence type="ECO:0000256" key="1">
    <source>
        <dbReference type="SAM" id="SignalP"/>
    </source>
</evidence>